<keyword evidence="7" id="KW-0472">Membrane</keyword>
<keyword evidence="7" id="KW-1133">Transmembrane helix</keyword>
<dbReference type="InterPro" id="IPR003961">
    <property type="entry name" value="FN3_dom"/>
</dbReference>
<evidence type="ECO:0000256" key="5">
    <source>
        <dbReference type="ARBA" id="ARBA00023180"/>
    </source>
</evidence>
<dbReference type="CDD" id="cd00063">
    <property type="entry name" value="FN3"/>
    <property type="match status" value="1"/>
</dbReference>
<dbReference type="FunFam" id="2.60.40.10:FF:000542">
    <property type="entry name" value="Interleukin-6 receptor subunit beta"/>
    <property type="match status" value="1"/>
</dbReference>
<keyword evidence="1" id="KW-0732">Signal</keyword>
<dbReference type="AlphaFoldDB" id="A0A4W3JUG4"/>
<keyword evidence="7" id="KW-0812">Transmembrane</keyword>
<keyword evidence="3" id="KW-1015">Disulfide bond</keyword>
<evidence type="ECO:0000313" key="10">
    <source>
        <dbReference type="Proteomes" id="UP000314986"/>
    </source>
</evidence>
<dbReference type="SMART" id="SM00060">
    <property type="entry name" value="FN3"/>
    <property type="match status" value="1"/>
</dbReference>
<proteinExistence type="predicted"/>
<organism evidence="9 10">
    <name type="scientific">Callorhinchus milii</name>
    <name type="common">Ghost shark</name>
    <dbReference type="NCBI Taxonomy" id="7868"/>
    <lineage>
        <taxon>Eukaryota</taxon>
        <taxon>Metazoa</taxon>
        <taxon>Chordata</taxon>
        <taxon>Craniata</taxon>
        <taxon>Vertebrata</taxon>
        <taxon>Chondrichthyes</taxon>
        <taxon>Holocephali</taxon>
        <taxon>Chimaeriformes</taxon>
        <taxon>Callorhinchidae</taxon>
        <taxon>Callorhinchus</taxon>
    </lineage>
</organism>
<evidence type="ECO:0000313" key="9">
    <source>
        <dbReference type="Ensembl" id="ENSCMIP00000047174.1"/>
    </source>
</evidence>
<dbReference type="GeneTree" id="ENSGT00940000155603"/>
<evidence type="ECO:0000256" key="1">
    <source>
        <dbReference type="ARBA" id="ARBA00022729"/>
    </source>
</evidence>
<evidence type="ECO:0000256" key="4">
    <source>
        <dbReference type="ARBA" id="ARBA00023170"/>
    </source>
</evidence>
<keyword evidence="2" id="KW-0677">Repeat</keyword>
<dbReference type="PANTHER" id="PTHR23036:SF83">
    <property type="entry name" value="INTERLEUKIN-6 RECEPTOR SUBUNIT BETA"/>
    <property type="match status" value="1"/>
</dbReference>
<feature type="compositionally biased region" description="Low complexity" evidence="6">
    <location>
        <begin position="175"/>
        <end position="194"/>
    </location>
</feature>
<sequence>MPLRCYKITVYPLYSDGPGAPVSIKAYLQQDCPAQGPIVHLKKVGKTDAEFQWDVIPVKEQRGFITNYTIFYKNHSGHGHASNVTVDSASRKYMLTNLRADTLYQVHVMASTAEGGTNSIPIVFKTLQFAKGETEAIAICIFLGILFFAALSLFVYFKHRITKASVSNIPDPANSIHSASSPQSSALSTFSLSQEPEKGGDVTVSNVSVNTLEEEQSHSCDASDSGRNCSSHIEDTALMESNNDQFSSTRVSVRSESSQLLLGNEEN</sequence>
<reference evidence="10" key="3">
    <citation type="journal article" date="2014" name="Nature">
        <title>Elephant shark genome provides unique insights into gnathostome evolution.</title>
        <authorList>
            <consortium name="International Elephant Shark Genome Sequencing Consortium"/>
            <person name="Venkatesh B."/>
            <person name="Lee A.P."/>
            <person name="Ravi V."/>
            <person name="Maurya A.K."/>
            <person name="Lian M.M."/>
            <person name="Swann J.B."/>
            <person name="Ohta Y."/>
            <person name="Flajnik M.F."/>
            <person name="Sutoh Y."/>
            <person name="Kasahara M."/>
            <person name="Hoon S."/>
            <person name="Gangu V."/>
            <person name="Roy S.W."/>
            <person name="Irimia M."/>
            <person name="Korzh V."/>
            <person name="Kondrychyn I."/>
            <person name="Lim Z.W."/>
            <person name="Tay B.H."/>
            <person name="Tohari S."/>
            <person name="Kong K.W."/>
            <person name="Ho S."/>
            <person name="Lorente-Galdos B."/>
            <person name="Quilez J."/>
            <person name="Marques-Bonet T."/>
            <person name="Raney B.J."/>
            <person name="Ingham P.W."/>
            <person name="Tay A."/>
            <person name="Hillier L.W."/>
            <person name="Minx P."/>
            <person name="Boehm T."/>
            <person name="Wilson R.K."/>
            <person name="Brenner S."/>
            <person name="Warren W.C."/>
        </authorList>
    </citation>
    <scope>NUCLEOTIDE SEQUENCE [LARGE SCALE GENOMIC DNA]</scope>
</reference>
<evidence type="ECO:0000259" key="8">
    <source>
        <dbReference type="PROSITE" id="PS50853"/>
    </source>
</evidence>
<accession>A0A4W3JUG4</accession>
<dbReference type="SUPFAM" id="SSF49265">
    <property type="entry name" value="Fibronectin type III"/>
    <property type="match status" value="1"/>
</dbReference>
<name>A0A4W3JUG4_CALMI</name>
<feature type="domain" description="Fibronectin type-III" evidence="8">
    <location>
        <begin position="34"/>
        <end position="129"/>
    </location>
</feature>
<dbReference type="Proteomes" id="UP000314986">
    <property type="component" value="Unassembled WGS sequence"/>
</dbReference>
<reference evidence="10" key="2">
    <citation type="journal article" date="2007" name="PLoS Biol.">
        <title>Survey sequencing and comparative analysis of the elephant shark (Callorhinchus milii) genome.</title>
        <authorList>
            <person name="Venkatesh B."/>
            <person name="Kirkness E.F."/>
            <person name="Loh Y.H."/>
            <person name="Halpern A.L."/>
            <person name="Lee A.P."/>
            <person name="Johnson J."/>
            <person name="Dandona N."/>
            <person name="Viswanathan L.D."/>
            <person name="Tay A."/>
            <person name="Venter J.C."/>
            <person name="Strausberg R.L."/>
            <person name="Brenner S."/>
        </authorList>
    </citation>
    <scope>NUCLEOTIDE SEQUENCE [LARGE SCALE GENOMIC DNA]</scope>
</reference>
<keyword evidence="5" id="KW-0325">Glycoprotein</keyword>
<dbReference type="Pfam" id="PF00041">
    <property type="entry name" value="fn3"/>
    <property type="match status" value="1"/>
</dbReference>
<evidence type="ECO:0000256" key="6">
    <source>
        <dbReference type="SAM" id="MobiDB-lite"/>
    </source>
</evidence>
<dbReference type="GO" id="GO:0004896">
    <property type="term" value="F:cytokine receptor activity"/>
    <property type="evidence" value="ECO:0007669"/>
    <property type="project" value="TreeGrafter"/>
</dbReference>
<evidence type="ECO:0000256" key="7">
    <source>
        <dbReference type="SAM" id="Phobius"/>
    </source>
</evidence>
<feature type="transmembrane region" description="Helical" evidence="7">
    <location>
        <begin position="136"/>
        <end position="157"/>
    </location>
</feature>
<reference evidence="9" key="5">
    <citation type="submission" date="2025-09" db="UniProtKB">
        <authorList>
            <consortium name="Ensembl"/>
        </authorList>
    </citation>
    <scope>IDENTIFICATION</scope>
</reference>
<dbReference type="Gene3D" id="2.60.40.10">
    <property type="entry name" value="Immunoglobulins"/>
    <property type="match status" value="2"/>
</dbReference>
<dbReference type="InterPro" id="IPR013783">
    <property type="entry name" value="Ig-like_fold"/>
</dbReference>
<reference evidence="9" key="4">
    <citation type="submission" date="2025-08" db="UniProtKB">
        <authorList>
            <consortium name="Ensembl"/>
        </authorList>
    </citation>
    <scope>IDENTIFICATION</scope>
</reference>
<protein>
    <submittedName>
        <fullName evidence="9">Interleukin-6 receptor subunit beta-like</fullName>
    </submittedName>
</protein>
<dbReference type="GO" id="GO:0019955">
    <property type="term" value="F:cytokine binding"/>
    <property type="evidence" value="ECO:0007669"/>
    <property type="project" value="TreeGrafter"/>
</dbReference>
<dbReference type="PANTHER" id="PTHR23036">
    <property type="entry name" value="CYTOKINE RECEPTOR"/>
    <property type="match status" value="1"/>
</dbReference>
<feature type="region of interest" description="Disordered" evidence="6">
    <location>
        <begin position="241"/>
        <end position="267"/>
    </location>
</feature>
<feature type="region of interest" description="Disordered" evidence="6">
    <location>
        <begin position="174"/>
        <end position="202"/>
    </location>
</feature>
<reference evidence="10" key="1">
    <citation type="journal article" date="2006" name="Science">
        <title>Ancient noncoding elements conserved in the human genome.</title>
        <authorList>
            <person name="Venkatesh B."/>
            <person name="Kirkness E.F."/>
            <person name="Loh Y.H."/>
            <person name="Halpern A.L."/>
            <person name="Lee A.P."/>
            <person name="Johnson J."/>
            <person name="Dandona N."/>
            <person name="Viswanathan L.D."/>
            <person name="Tay A."/>
            <person name="Venter J.C."/>
            <person name="Strausberg R.L."/>
            <person name="Brenner S."/>
        </authorList>
    </citation>
    <scope>NUCLEOTIDE SEQUENCE [LARGE SCALE GENOMIC DNA]</scope>
</reference>
<evidence type="ECO:0000256" key="3">
    <source>
        <dbReference type="ARBA" id="ARBA00023157"/>
    </source>
</evidence>
<dbReference type="GO" id="GO:0043235">
    <property type="term" value="C:receptor complex"/>
    <property type="evidence" value="ECO:0007669"/>
    <property type="project" value="TreeGrafter"/>
</dbReference>
<dbReference type="InterPro" id="IPR050379">
    <property type="entry name" value="Type-I_Cytokine_Rcpt"/>
</dbReference>
<feature type="compositionally biased region" description="Low complexity" evidence="6">
    <location>
        <begin position="247"/>
        <end position="258"/>
    </location>
</feature>
<dbReference type="PROSITE" id="PS50853">
    <property type="entry name" value="FN3"/>
    <property type="match status" value="1"/>
</dbReference>
<keyword evidence="4" id="KW-0675">Receptor</keyword>
<dbReference type="InterPro" id="IPR036116">
    <property type="entry name" value="FN3_sf"/>
</dbReference>
<keyword evidence="10" id="KW-1185">Reference proteome</keyword>
<gene>
    <name evidence="9" type="primary">LOC103177873</name>
</gene>
<dbReference type="GO" id="GO:0009897">
    <property type="term" value="C:external side of plasma membrane"/>
    <property type="evidence" value="ECO:0007669"/>
    <property type="project" value="TreeGrafter"/>
</dbReference>
<evidence type="ECO:0000256" key="2">
    <source>
        <dbReference type="ARBA" id="ARBA00022737"/>
    </source>
</evidence>
<dbReference type="Ensembl" id="ENSCMIT00000047843.1">
    <property type="protein sequence ID" value="ENSCMIP00000047174.1"/>
    <property type="gene ID" value="ENSCMIG00000019354.1"/>
</dbReference>